<accession>A0A6J4VAU3</accession>
<keyword evidence="1" id="KW-0472">Membrane</keyword>
<dbReference type="EMBL" id="CADCWN010000164">
    <property type="protein sequence ID" value="CAA9572211.1"/>
    <property type="molecule type" value="Genomic_DNA"/>
</dbReference>
<keyword evidence="1" id="KW-1133">Transmembrane helix</keyword>
<evidence type="ECO:0000313" key="2">
    <source>
        <dbReference type="EMBL" id="CAA9572211.1"/>
    </source>
</evidence>
<proteinExistence type="predicted"/>
<dbReference type="PANTHER" id="PTHR33979:SF2">
    <property type="entry name" value="PEPTIDASE M50B-LIKE-DOMAIN-CONTAINING PROTEIN"/>
    <property type="match status" value="1"/>
</dbReference>
<protein>
    <recommendedName>
        <fullName evidence="3">M50 family peptidase</fullName>
    </recommendedName>
</protein>
<keyword evidence="1" id="KW-0812">Transmembrane</keyword>
<gene>
    <name evidence="2" type="ORF">AVDCRST_MAG18-2108</name>
</gene>
<feature type="transmembrane region" description="Helical" evidence="1">
    <location>
        <begin position="136"/>
        <end position="153"/>
    </location>
</feature>
<feature type="transmembrane region" description="Helical" evidence="1">
    <location>
        <begin position="83"/>
        <end position="104"/>
    </location>
</feature>
<feature type="transmembrane region" description="Helical" evidence="1">
    <location>
        <begin position="111"/>
        <end position="130"/>
    </location>
</feature>
<feature type="transmembrane region" description="Helical" evidence="1">
    <location>
        <begin position="12"/>
        <end position="32"/>
    </location>
</feature>
<evidence type="ECO:0008006" key="3">
    <source>
        <dbReference type="Google" id="ProtNLM"/>
    </source>
</evidence>
<name>A0A6J4VAU3_9BACT</name>
<sequence length="252" mass="26984">MSRWIARDARPQIRTLLLALAVTVIIGFIPFADFLTYPFRLFVTFIHEGGHAVATLLTGGNVQNLQVAPNGSGLVYSVLGGRLAQMLVASAGYLGAMAFGALLLALIRRAVAVRAVLYGTGTYILALTVFFGLSNLFTVIAGVALGLGLVAAGRYTNLRLANFLVAFLAVQCIIGALFDLRTLISFSVPLTGGPQTDADNMARLTGLPPIFWALTWTILAFVILIGSLRAYASHTSDALTTPPLRRYERLRA</sequence>
<evidence type="ECO:0000256" key="1">
    <source>
        <dbReference type="SAM" id="Phobius"/>
    </source>
</evidence>
<feature type="transmembrane region" description="Helical" evidence="1">
    <location>
        <begin position="160"/>
        <end position="178"/>
    </location>
</feature>
<reference evidence="2" key="1">
    <citation type="submission" date="2020-02" db="EMBL/GenBank/DDBJ databases">
        <authorList>
            <person name="Meier V. D."/>
        </authorList>
    </citation>
    <scope>NUCLEOTIDE SEQUENCE</scope>
    <source>
        <strain evidence="2">AVDCRST_MAG18</strain>
    </source>
</reference>
<dbReference type="Pfam" id="PF13398">
    <property type="entry name" value="Peptidase_M50B"/>
    <property type="match status" value="1"/>
</dbReference>
<organism evidence="2">
    <name type="scientific">uncultured Thermomicrobiales bacterium</name>
    <dbReference type="NCBI Taxonomy" id="1645740"/>
    <lineage>
        <taxon>Bacteria</taxon>
        <taxon>Pseudomonadati</taxon>
        <taxon>Thermomicrobiota</taxon>
        <taxon>Thermomicrobia</taxon>
        <taxon>Thermomicrobiales</taxon>
        <taxon>environmental samples</taxon>
    </lineage>
</organism>
<dbReference type="PANTHER" id="PTHR33979">
    <property type="entry name" value="OS02G0221600 PROTEIN"/>
    <property type="match status" value="1"/>
</dbReference>
<dbReference type="InterPro" id="IPR049500">
    <property type="entry name" value="Peptidase_M50B-like"/>
</dbReference>
<feature type="transmembrane region" description="Helical" evidence="1">
    <location>
        <begin position="210"/>
        <end position="232"/>
    </location>
</feature>
<dbReference type="AlphaFoldDB" id="A0A6J4VAU3"/>